<name>A0A5S4ZQT1_9FIRM</name>
<dbReference type="AlphaFoldDB" id="A0A5S4ZQT1"/>
<dbReference type="Proteomes" id="UP000323166">
    <property type="component" value="Unassembled WGS sequence"/>
</dbReference>
<dbReference type="InterPro" id="IPR046453">
    <property type="entry name" value="GpA_ATPase"/>
</dbReference>
<reference evidence="2 3" key="1">
    <citation type="submission" date="2019-07" db="EMBL/GenBank/DDBJ databases">
        <title>Genomic Encyclopedia of Type Strains, Phase I: the one thousand microbial genomes (KMG-I) project.</title>
        <authorList>
            <person name="Kyrpides N."/>
        </authorList>
    </citation>
    <scope>NUCLEOTIDE SEQUENCE [LARGE SCALE GENOMIC DNA]</scope>
    <source>
        <strain evidence="2 3">DSM 6562</strain>
    </source>
</reference>
<dbReference type="Pfam" id="PF05876">
    <property type="entry name" value="GpA_ATPase"/>
    <property type="match status" value="1"/>
</dbReference>
<sequence>MTRLSVRQRKELLAKALIEKRARTDIISWILHRGIKNEKGLPMEFGQHAFLLQPYRDWSPRLVCIKAAQIGFSTMAILKTIWAAGKQARNCIYTLPTDDDVRAFAKSKVLPMIRNNPALEGMISSEVDSIYQKQVGDAHIFWQGTKGQSKGIMITSDLNVHDELDRSDLATVETYESRVAHSDYKGRWIFSNPSRPKVGVDIYWQRSDKKQWHIKCPRCNEWQPLDYFVNVCKERRKFICRKCHEVLPDEVRLTGEWVPEHPGRDWSGYHISQLMAPWITAKEIIEAEETKTQEYFYNFVLGLPVIGGANQVSRSIILQCCTEQAPAGRWKLLGVDVGKVLHCVQGTENGITRVFTLPGWDDLHAYIRSQGINLTVVDNAPETEEAAKFCRHFRGRAFRCIYDYDNEREEMIEWSDIMQAKTVRQDKEGVVWAHRTRLIDHTISVFDTGEIYVYIHPNDPQLVGKGKPGVIENCLCDHWETLYTVGADGQDVNIVKKDRMGNVIRTWENSGPDHFAHATVYYEIARQRKMPTRRMTENIKRGQPQVVAASSITGY</sequence>
<feature type="domain" description="Phage terminase large subunit GpA ATPase" evidence="1">
    <location>
        <begin position="61"/>
        <end position="252"/>
    </location>
</feature>
<evidence type="ECO:0000313" key="2">
    <source>
        <dbReference type="EMBL" id="TYO95136.1"/>
    </source>
</evidence>
<comment type="caution">
    <text evidence="2">The sequence shown here is derived from an EMBL/GenBank/DDBJ whole genome shotgun (WGS) entry which is preliminary data.</text>
</comment>
<accession>A0A5S4ZQT1</accession>
<dbReference type="InterPro" id="IPR027417">
    <property type="entry name" value="P-loop_NTPase"/>
</dbReference>
<protein>
    <submittedName>
        <fullName evidence="2">Phage terminase large subunit GpA</fullName>
    </submittedName>
</protein>
<dbReference type="EMBL" id="VNHM01000009">
    <property type="protein sequence ID" value="TYO95136.1"/>
    <property type="molecule type" value="Genomic_DNA"/>
</dbReference>
<evidence type="ECO:0000313" key="3">
    <source>
        <dbReference type="Proteomes" id="UP000323166"/>
    </source>
</evidence>
<evidence type="ECO:0000259" key="1">
    <source>
        <dbReference type="Pfam" id="PF05876"/>
    </source>
</evidence>
<gene>
    <name evidence="2" type="ORF">LX24_01865</name>
</gene>
<dbReference type="Gene3D" id="3.40.50.300">
    <property type="entry name" value="P-loop containing nucleotide triphosphate hydrolases"/>
    <property type="match status" value="1"/>
</dbReference>
<proteinExistence type="predicted"/>
<dbReference type="GO" id="GO:0016887">
    <property type="term" value="F:ATP hydrolysis activity"/>
    <property type="evidence" value="ECO:0007669"/>
    <property type="project" value="InterPro"/>
</dbReference>
<organism evidence="2 3">
    <name type="scientific">Desulfallas thermosapovorans DSM 6562</name>
    <dbReference type="NCBI Taxonomy" id="1121431"/>
    <lineage>
        <taxon>Bacteria</taxon>
        <taxon>Bacillati</taxon>
        <taxon>Bacillota</taxon>
        <taxon>Clostridia</taxon>
        <taxon>Eubacteriales</taxon>
        <taxon>Desulfallaceae</taxon>
        <taxon>Desulfallas</taxon>
    </lineage>
</organism>
<keyword evidence="3" id="KW-1185">Reference proteome</keyword>